<dbReference type="InterPro" id="IPR020103">
    <property type="entry name" value="PsdUridine_synth_cat_dom_sf"/>
</dbReference>
<dbReference type="InterPro" id="IPR014780">
    <property type="entry name" value="tRNA_psdUridine_synth_TruB"/>
</dbReference>
<dbReference type="GO" id="GO:0160148">
    <property type="term" value="F:tRNA pseudouridine(55) synthase activity"/>
    <property type="evidence" value="ECO:0007669"/>
    <property type="project" value="UniProtKB-EC"/>
</dbReference>
<protein>
    <recommendedName>
        <fullName evidence="1">tRNA pseudouridine(55) synthase</fullName>
        <ecNumber evidence="1">5.4.99.25</ecNumber>
    </recommendedName>
</protein>
<keyword evidence="3" id="KW-0413">Isomerase</keyword>
<accession>A0A382LR52</accession>
<evidence type="ECO:0000256" key="3">
    <source>
        <dbReference type="ARBA" id="ARBA00023235"/>
    </source>
</evidence>
<proteinExistence type="predicted"/>
<evidence type="ECO:0000259" key="4">
    <source>
        <dbReference type="Pfam" id="PF01509"/>
    </source>
</evidence>
<feature type="non-terminal residue" evidence="5">
    <location>
        <position position="159"/>
    </location>
</feature>
<evidence type="ECO:0000313" key="5">
    <source>
        <dbReference type="EMBL" id="SVC39090.1"/>
    </source>
</evidence>
<dbReference type="GO" id="GO:0003723">
    <property type="term" value="F:RNA binding"/>
    <property type="evidence" value="ECO:0007669"/>
    <property type="project" value="InterPro"/>
</dbReference>
<sequence length="159" mass="17487">MFNAVKAGHTGSLDPLATGLLPLCFGEATKFSQFLLDADKRYLARVKLGVITDSGDADGEVIETRTVPEISDAQLEKALSHYRGETIQVPSMFSAIKIDGQPLYKLARKGIEVERKGRPINVYELKVTDREADEFTLEVHCGKGTYVRTLVEDVGEELG</sequence>
<dbReference type="PANTHER" id="PTHR13767:SF2">
    <property type="entry name" value="PSEUDOURIDYLATE SYNTHASE TRUB1"/>
    <property type="match status" value="1"/>
</dbReference>
<gene>
    <name evidence="5" type="ORF">METZ01_LOCUS291944</name>
</gene>
<dbReference type="AlphaFoldDB" id="A0A382LR52"/>
<name>A0A382LR52_9ZZZZ</name>
<dbReference type="CDD" id="cd02573">
    <property type="entry name" value="PseudoU_synth_EcTruB"/>
    <property type="match status" value="1"/>
</dbReference>
<dbReference type="GO" id="GO:1990481">
    <property type="term" value="P:mRNA pseudouridine synthesis"/>
    <property type="evidence" value="ECO:0007669"/>
    <property type="project" value="TreeGrafter"/>
</dbReference>
<dbReference type="PANTHER" id="PTHR13767">
    <property type="entry name" value="TRNA-PSEUDOURIDINE SYNTHASE"/>
    <property type="match status" value="1"/>
</dbReference>
<keyword evidence="2" id="KW-0819">tRNA processing</keyword>
<evidence type="ECO:0000256" key="1">
    <source>
        <dbReference type="ARBA" id="ARBA00012787"/>
    </source>
</evidence>
<organism evidence="5">
    <name type="scientific">marine metagenome</name>
    <dbReference type="NCBI Taxonomy" id="408172"/>
    <lineage>
        <taxon>unclassified sequences</taxon>
        <taxon>metagenomes</taxon>
        <taxon>ecological metagenomes</taxon>
    </lineage>
</organism>
<dbReference type="EMBL" id="UINC01088661">
    <property type="protein sequence ID" value="SVC39090.1"/>
    <property type="molecule type" value="Genomic_DNA"/>
</dbReference>
<dbReference type="GO" id="GO:0006400">
    <property type="term" value="P:tRNA modification"/>
    <property type="evidence" value="ECO:0007669"/>
    <property type="project" value="TreeGrafter"/>
</dbReference>
<dbReference type="InterPro" id="IPR002501">
    <property type="entry name" value="PsdUridine_synth_N"/>
</dbReference>
<dbReference type="SUPFAM" id="SSF55120">
    <property type="entry name" value="Pseudouridine synthase"/>
    <property type="match status" value="1"/>
</dbReference>
<dbReference type="NCBIfam" id="TIGR00431">
    <property type="entry name" value="TruB"/>
    <property type="match status" value="1"/>
</dbReference>
<evidence type="ECO:0000256" key="2">
    <source>
        <dbReference type="ARBA" id="ARBA00022694"/>
    </source>
</evidence>
<reference evidence="5" key="1">
    <citation type="submission" date="2018-05" db="EMBL/GenBank/DDBJ databases">
        <authorList>
            <person name="Lanie J.A."/>
            <person name="Ng W.-L."/>
            <person name="Kazmierczak K.M."/>
            <person name="Andrzejewski T.M."/>
            <person name="Davidsen T.M."/>
            <person name="Wayne K.J."/>
            <person name="Tettelin H."/>
            <person name="Glass J.I."/>
            <person name="Rusch D."/>
            <person name="Podicherti R."/>
            <person name="Tsui H.-C.T."/>
            <person name="Winkler M.E."/>
        </authorList>
    </citation>
    <scope>NUCLEOTIDE SEQUENCE</scope>
</reference>
<dbReference type="EC" id="5.4.99.25" evidence="1"/>
<feature type="domain" description="Pseudouridine synthase II N-terminal" evidence="4">
    <location>
        <begin position="2"/>
        <end position="147"/>
    </location>
</feature>
<dbReference type="Pfam" id="PF01509">
    <property type="entry name" value="TruB_N"/>
    <property type="match status" value="1"/>
</dbReference>
<dbReference type="Gene3D" id="3.30.2350.10">
    <property type="entry name" value="Pseudouridine synthase"/>
    <property type="match status" value="1"/>
</dbReference>